<gene>
    <name evidence="2" type="ORF">CAAU_0680</name>
</gene>
<dbReference type="PANTHER" id="PTHR43155:SF1">
    <property type="entry name" value="3'3'-CGAMP-SPECIFIC PHOSPHODIESTERASE 1"/>
    <property type="match status" value="1"/>
</dbReference>
<dbReference type="InterPro" id="IPR037522">
    <property type="entry name" value="HD_GYP_dom"/>
</dbReference>
<dbReference type="Pfam" id="PF13487">
    <property type="entry name" value="HD_5"/>
    <property type="match status" value="2"/>
</dbReference>
<dbReference type="CDD" id="cd00077">
    <property type="entry name" value="HDc"/>
    <property type="match status" value="2"/>
</dbReference>
<accession>I7K5C9</accession>
<dbReference type="PROSITE" id="PS51832">
    <property type="entry name" value="HD_GYP"/>
    <property type="match status" value="1"/>
</dbReference>
<evidence type="ECO:0000313" key="2">
    <source>
        <dbReference type="EMBL" id="CCJ32764.1"/>
    </source>
</evidence>
<protein>
    <submittedName>
        <fullName evidence="2">HD-GYP domain</fullName>
    </submittedName>
</protein>
<evidence type="ECO:0000313" key="3">
    <source>
        <dbReference type="Proteomes" id="UP000007652"/>
    </source>
</evidence>
<dbReference type="RefSeq" id="WP_008908040.1">
    <property type="nucleotide sequence ID" value="NZ_CAKP01000029.1"/>
</dbReference>
<evidence type="ECO:0000259" key="1">
    <source>
        <dbReference type="PROSITE" id="PS51832"/>
    </source>
</evidence>
<dbReference type="Proteomes" id="UP000007652">
    <property type="component" value="Unassembled WGS sequence"/>
</dbReference>
<dbReference type="PANTHER" id="PTHR43155">
    <property type="entry name" value="CYCLIC DI-GMP PHOSPHODIESTERASE PA4108-RELATED"/>
    <property type="match status" value="1"/>
</dbReference>
<proteinExistence type="predicted"/>
<dbReference type="Gene3D" id="1.10.3210.10">
    <property type="entry name" value="Hypothetical protein af1432"/>
    <property type="match status" value="2"/>
</dbReference>
<dbReference type="AlphaFoldDB" id="I7K5C9"/>
<keyword evidence="3" id="KW-1185">Reference proteome</keyword>
<comment type="caution">
    <text evidence="2">The sequence shown here is derived from an EMBL/GenBank/DDBJ whole genome shotgun (WGS) entry which is preliminary data.</text>
</comment>
<organism evidence="2 3">
    <name type="scientific">Caloramator australicus RC3</name>
    <dbReference type="NCBI Taxonomy" id="857293"/>
    <lineage>
        <taxon>Bacteria</taxon>
        <taxon>Bacillati</taxon>
        <taxon>Bacillota</taxon>
        <taxon>Clostridia</taxon>
        <taxon>Eubacteriales</taxon>
        <taxon>Clostridiaceae</taxon>
        <taxon>Caloramator</taxon>
    </lineage>
</organism>
<dbReference type="STRING" id="857293.CAAU_0680"/>
<dbReference type="EMBL" id="CAKP01000029">
    <property type="protein sequence ID" value="CCJ32764.1"/>
    <property type="molecule type" value="Genomic_DNA"/>
</dbReference>
<name>I7K5C9_9CLOT</name>
<dbReference type="eggNOG" id="COG2206">
    <property type="taxonomic scope" value="Bacteria"/>
</dbReference>
<dbReference type="InterPro" id="IPR003607">
    <property type="entry name" value="HD/PDEase_dom"/>
</dbReference>
<sequence length="412" mass="46966">MLKLNSHDLLSSLSLAIDLCEYATFNENINSKNDFLGSTFQHKFLNHSKRTTYISMKIGQKISKDKIFLRNLFVTSSLHDIGITGTGQLIEAHLKSEFILKHSNNGSILIDKLPLNKTISDAVKFHHENYDGTGPFMLKGDEIPLISQIIRLSDAFELMYDENIPNFMQRQFILDNIKSSKGKLFSPYIVDLFLDVQSKEYFWWDVENIGNFQDIFDSIKPEIISTFTLEELRQMSYVFADIIDKKSPFTYTHSTNLTKLALKIAAYLGFDEEKRVKFEIAALLHDAGKLAIPNSILNKNGALDSREINIIKSHTYYTRLILSRVKGLEDITNWAANHHEKLDGSGYPLGLDKEGLSLEERIMAVCDIYEALTADRPYRKGLQKDKAISIIQSMVDKGEICSTALKYLKEVI</sequence>
<dbReference type="SMART" id="SM00471">
    <property type="entry name" value="HDc"/>
    <property type="match status" value="2"/>
</dbReference>
<feature type="domain" description="HD-GYP" evidence="1">
    <location>
        <begin position="228"/>
        <end position="412"/>
    </location>
</feature>
<dbReference type="SUPFAM" id="SSF109604">
    <property type="entry name" value="HD-domain/PDEase-like"/>
    <property type="match status" value="2"/>
</dbReference>
<reference evidence="2 3" key="1">
    <citation type="journal article" date="2011" name="J. Bacteriol.">
        <title>Draft genome sequence of Caloramator australicus strain RC3T, a thermoanaerobe from the Great Artesian Basin of Australia.</title>
        <authorList>
            <person name="Ogg C.D."/>
            <person name="Patel B.K.C."/>
        </authorList>
    </citation>
    <scope>NUCLEOTIDE SEQUENCE [LARGE SCALE GENOMIC DNA]</scope>
    <source>
        <strain evidence="2 3">RC3</strain>
    </source>
</reference>
<dbReference type="OrthoDB" id="9804747at2"/>